<evidence type="ECO:0000313" key="2">
    <source>
        <dbReference type="Proteomes" id="UP000009011"/>
    </source>
</evidence>
<organism evidence="1 2">
    <name type="scientific">Melioribacter roseus (strain DSM 23840 / JCM 17771 / VKM B-2668 / P3M-2)</name>
    <dbReference type="NCBI Taxonomy" id="1191523"/>
    <lineage>
        <taxon>Bacteria</taxon>
        <taxon>Pseudomonadati</taxon>
        <taxon>Ignavibacteriota</taxon>
        <taxon>Ignavibacteria</taxon>
        <taxon>Ignavibacteriales</taxon>
        <taxon>Melioribacteraceae</taxon>
        <taxon>Melioribacter</taxon>
    </lineage>
</organism>
<dbReference type="KEGG" id="mro:MROS_1059"/>
<protein>
    <submittedName>
        <fullName evidence="1">Glycoside hydrolase family 13 domain protein</fullName>
    </submittedName>
</protein>
<reference evidence="1 2" key="1">
    <citation type="journal article" date="2013" name="PLoS ONE">
        <title>Genomic analysis of Melioribacter roseus, facultatively anaerobic organotrophic bacterium representing a novel deep lineage within Bacteriodetes/Chlorobi group.</title>
        <authorList>
            <person name="Kadnikov V.V."/>
            <person name="Mardanov A.V."/>
            <person name="Podosokorskaya O.A."/>
            <person name="Gavrilov S.N."/>
            <person name="Kublanov I.V."/>
            <person name="Beletsky A.V."/>
            <person name="Bonch-Osmolovskaya E.A."/>
            <person name="Ravin N.V."/>
        </authorList>
    </citation>
    <scope>NUCLEOTIDE SEQUENCE [LARGE SCALE GENOMIC DNA]</scope>
    <source>
        <strain evidence="2">JCM 17771 / P3M-2</strain>
    </source>
</reference>
<dbReference type="Gene3D" id="2.60.40.10">
    <property type="entry name" value="Immunoglobulins"/>
    <property type="match status" value="1"/>
</dbReference>
<evidence type="ECO:0000313" key="1">
    <source>
        <dbReference type="EMBL" id="AFN74299.1"/>
    </source>
</evidence>
<dbReference type="SUPFAM" id="SSF81296">
    <property type="entry name" value="E set domains"/>
    <property type="match status" value="1"/>
</dbReference>
<sequence length="101" mass="11432">MSIKKEYSKDKAVCRVTFTLPEEIGKQFKTVALMGDFNNWDPKANHFTTGKDGSLIVSVELEPGNEYQFRYLCDGETWLNDPEADKFVQSPYGSENCVIAV</sequence>
<dbReference type="EMBL" id="CP003557">
    <property type="protein sequence ID" value="AFN74299.1"/>
    <property type="molecule type" value="Genomic_DNA"/>
</dbReference>
<dbReference type="Proteomes" id="UP000009011">
    <property type="component" value="Chromosome"/>
</dbReference>
<dbReference type="AlphaFoldDB" id="I6ZQE8"/>
<dbReference type="GO" id="GO:0016787">
    <property type="term" value="F:hydrolase activity"/>
    <property type="evidence" value="ECO:0007669"/>
    <property type="project" value="UniProtKB-KW"/>
</dbReference>
<dbReference type="HOGENOM" id="CLU_158008_1_0_10"/>
<dbReference type="InterPro" id="IPR014756">
    <property type="entry name" value="Ig_E-set"/>
</dbReference>
<dbReference type="InterPro" id="IPR013783">
    <property type="entry name" value="Ig-like_fold"/>
</dbReference>
<dbReference type="STRING" id="1191523.MROS_1059"/>
<accession>I6ZQE8</accession>
<keyword evidence="2" id="KW-1185">Reference proteome</keyword>
<dbReference type="RefSeq" id="WP_014855735.1">
    <property type="nucleotide sequence ID" value="NC_018178.1"/>
</dbReference>
<dbReference type="CDD" id="cd07184">
    <property type="entry name" value="E_set_Isoamylase_like_N"/>
    <property type="match status" value="1"/>
</dbReference>
<dbReference type="eggNOG" id="COG0296">
    <property type="taxonomic scope" value="Bacteria"/>
</dbReference>
<proteinExistence type="predicted"/>
<dbReference type="OrthoDB" id="5451596at2"/>
<gene>
    <name evidence="1" type="ordered locus">MROS_1059</name>
</gene>
<keyword evidence="1" id="KW-0378">Hydrolase</keyword>
<name>I6ZQE8_MELRP</name>